<proteinExistence type="predicted"/>
<keyword evidence="1" id="KW-0472">Membrane</keyword>
<reference evidence="2 3" key="1">
    <citation type="submission" date="2016-10" db="EMBL/GenBank/DDBJ databases">
        <authorList>
            <person name="de Groot N.N."/>
        </authorList>
    </citation>
    <scope>NUCLEOTIDE SEQUENCE [LARGE SCALE GENOMIC DNA]</scope>
    <source>
        <strain evidence="2 3">CGMCC 1.8712</strain>
    </source>
</reference>
<keyword evidence="1" id="KW-1133">Transmembrane helix</keyword>
<dbReference type="OrthoDB" id="313155at2157"/>
<keyword evidence="3" id="KW-1185">Reference proteome</keyword>
<dbReference type="Proteomes" id="UP000236755">
    <property type="component" value="Unassembled WGS sequence"/>
</dbReference>
<evidence type="ECO:0000313" key="2">
    <source>
        <dbReference type="EMBL" id="SDZ92857.1"/>
    </source>
</evidence>
<organism evidence="2 3">
    <name type="scientific">Haloplanus vescus</name>
    <dbReference type="NCBI Taxonomy" id="555874"/>
    <lineage>
        <taxon>Archaea</taxon>
        <taxon>Methanobacteriati</taxon>
        <taxon>Methanobacteriota</taxon>
        <taxon>Stenosarchaea group</taxon>
        <taxon>Halobacteria</taxon>
        <taxon>Halobacteriales</taxon>
        <taxon>Haloferacaceae</taxon>
        <taxon>Haloplanus</taxon>
    </lineage>
</organism>
<gene>
    <name evidence="2" type="ORF">SAMN04488065_1274</name>
</gene>
<evidence type="ECO:0000256" key="1">
    <source>
        <dbReference type="SAM" id="Phobius"/>
    </source>
</evidence>
<evidence type="ECO:0000313" key="3">
    <source>
        <dbReference type="Proteomes" id="UP000236755"/>
    </source>
</evidence>
<keyword evidence="1" id="KW-0812">Transmembrane</keyword>
<dbReference type="PANTHER" id="PTHR34351:SF1">
    <property type="entry name" value="SLR1927 PROTEIN"/>
    <property type="match status" value="1"/>
</dbReference>
<dbReference type="RefSeq" id="WP_092633002.1">
    <property type="nucleotide sequence ID" value="NZ_FNQT01000001.1"/>
</dbReference>
<dbReference type="EMBL" id="FNQT01000001">
    <property type="protein sequence ID" value="SDZ92857.1"/>
    <property type="molecule type" value="Genomic_DNA"/>
</dbReference>
<name>A0A1H3X0F2_9EURY</name>
<protein>
    <submittedName>
        <fullName evidence="2">Uncharacterized protein</fullName>
    </submittedName>
</protein>
<dbReference type="PANTHER" id="PTHR34351">
    <property type="entry name" value="SLR1927 PROTEIN-RELATED"/>
    <property type="match status" value="1"/>
</dbReference>
<sequence length="329" mass="34124">MFGLRPTRRGLAVLALTGVAVAMSVGFGPRSLDAVILPAAVALVAAGVQLAVLDPPAVERTVPPPGDPGTTGTVSLALTTDTPATATVRDRLPAGLDGDARATVVTGGDPFTYEVTYRERGAHALGPVVVHARDVLGLVRRTFTVDSENTILVYPRVCTLSPAVRERLRALAAPAGHAGRGTFNHLREYTRSDSLRDVHWKSSAKRDDLVVREFADEDDASTVTVTANAAPGHADRMAEAAAAVCVALLDEGVTVALTTPDGHVTVAPGDAADALAHLARVGDGQVEDHDADVTVDAAAETTVRVAGATLRFDPGERRSLADHAPEVVA</sequence>
<dbReference type="AlphaFoldDB" id="A0A1H3X0F2"/>
<feature type="transmembrane region" description="Helical" evidence="1">
    <location>
        <begin position="34"/>
        <end position="53"/>
    </location>
</feature>
<dbReference type="STRING" id="555874.SAMN04488065_1274"/>
<accession>A0A1H3X0F2</accession>